<dbReference type="Pfam" id="PF01769">
    <property type="entry name" value="MgtE"/>
    <property type="match status" value="1"/>
</dbReference>
<comment type="subcellular location">
    <subcellularLocation>
        <location evidence="9">Cell membrane</location>
        <topology evidence="9">Multi-pass membrane protein</topology>
    </subcellularLocation>
    <subcellularLocation>
        <location evidence="1">Membrane</location>
        <topology evidence="1">Multi-pass membrane protein</topology>
    </subcellularLocation>
</comment>
<keyword evidence="7 9" id="KW-0472">Membrane</keyword>
<dbReference type="Gene3D" id="1.25.60.10">
    <property type="entry name" value="MgtE N-terminal domain-like"/>
    <property type="match status" value="1"/>
</dbReference>
<evidence type="ECO:0000256" key="5">
    <source>
        <dbReference type="ARBA" id="ARBA00022842"/>
    </source>
</evidence>
<keyword evidence="9" id="KW-1003">Cell membrane</keyword>
<evidence type="ECO:0000313" key="12">
    <source>
        <dbReference type="Proteomes" id="UP000885826"/>
    </source>
</evidence>
<evidence type="ECO:0000259" key="10">
    <source>
        <dbReference type="PROSITE" id="PS51371"/>
    </source>
</evidence>
<evidence type="ECO:0000256" key="1">
    <source>
        <dbReference type="ARBA" id="ARBA00004141"/>
    </source>
</evidence>
<organism evidence="11 12">
    <name type="scientific">candidate division WOR-3 bacterium</name>
    <dbReference type="NCBI Taxonomy" id="2052148"/>
    <lineage>
        <taxon>Bacteria</taxon>
        <taxon>Bacteria division WOR-3</taxon>
    </lineage>
</organism>
<comment type="similarity">
    <text evidence="2 9">Belongs to the SLC41A transporter family.</text>
</comment>
<dbReference type="SUPFAM" id="SSF161093">
    <property type="entry name" value="MgtE membrane domain-like"/>
    <property type="match status" value="1"/>
</dbReference>
<dbReference type="SMART" id="SM00924">
    <property type="entry name" value="MgtE_N"/>
    <property type="match status" value="1"/>
</dbReference>
<evidence type="ECO:0000256" key="8">
    <source>
        <dbReference type="PROSITE-ProRule" id="PRU00703"/>
    </source>
</evidence>
<feature type="transmembrane region" description="Helical" evidence="9">
    <location>
        <begin position="281"/>
        <end position="298"/>
    </location>
</feature>
<dbReference type="CDD" id="cd04606">
    <property type="entry name" value="CBS_pair_Mg_transporter"/>
    <property type="match status" value="1"/>
</dbReference>
<dbReference type="Pfam" id="PF03448">
    <property type="entry name" value="MgtE_N"/>
    <property type="match status" value="1"/>
</dbReference>
<dbReference type="Gene3D" id="3.10.580.10">
    <property type="entry name" value="CBS-domain"/>
    <property type="match status" value="1"/>
</dbReference>
<feature type="transmembrane region" description="Helical" evidence="9">
    <location>
        <begin position="381"/>
        <end position="408"/>
    </location>
</feature>
<dbReference type="InterPro" id="IPR036739">
    <property type="entry name" value="SLC41_membr_dom_sf"/>
</dbReference>
<dbReference type="InterPro" id="IPR000644">
    <property type="entry name" value="CBS_dom"/>
</dbReference>
<comment type="caution">
    <text evidence="11">The sequence shown here is derived from an EMBL/GenBank/DDBJ whole genome shotgun (WGS) entry which is preliminary data.</text>
</comment>
<gene>
    <name evidence="11" type="primary">mgtE</name>
    <name evidence="11" type="ORF">ENI34_00225</name>
</gene>
<evidence type="ECO:0000256" key="6">
    <source>
        <dbReference type="ARBA" id="ARBA00022989"/>
    </source>
</evidence>
<comment type="subunit">
    <text evidence="9">Homodimer.</text>
</comment>
<dbReference type="PANTHER" id="PTHR43773">
    <property type="entry name" value="MAGNESIUM TRANSPORTER MGTE"/>
    <property type="match status" value="1"/>
</dbReference>
<keyword evidence="8" id="KW-0129">CBS domain</keyword>
<keyword evidence="4 9" id="KW-0812">Transmembrane</keyword>
<dbReference type="InterPro" id="IPR006667">
    <property type="entry name" value="SLC41_membr_dom"/>
</dbReference>
<feature type="transmembrane region" description="Helical" evidence="9">
    <location>
        <begin position="304"/>
        <end position="334"/>
    </location>
</feature>
<dbReference type="GO" id="GO:0005886">
    <property type="term" value="C:plasma membrane"/>
    <property type="evidence" value="ECO:0007669"/>
    <property type="project" value="UniProtKB-SubCell"/>
</dbReference>
<feature type="transmembrane region" description="Helical" evidence="9">
    <location>
        <begin position="355"/>
        <end position="375"/>
    </location>
</feature>
<dbReference type="SUPFAM" id="SSF158791">
    <property type="entry name" value="MgtE N-terminal domain-like"/>
    <property type="match status" value="1"/>
</dbReference>
<dbReference type="Proteomes" id="UP000885826">
    <property type="component" value="Unassembled WGS sequence"/>
</dbReference>
<proteinExistence type="inferred from homology"/>
<dbReference type="SMART" id="SM00116">
    <property type="entry name" value="CBS"/>
    <property type="match status" value="2"/>
</dbReference>
<dbReference type="InterPro" id="IPR038076">
    <property type="entry name" value="MgtE_N_sf"/>
</dbReference>
<dbReference type="PANTHER" id="PTHR43773:SF1">
    <property type="entry name" value="MAGNESIUM TRANSPORTER MGTE"/>
    <property type="match status" value="1"/>
</dbReference>
<dbReference type="SUPFAM" id="SSF54631">
    <property type="entry name" value="CBS-domain pair"/>
    <property type="match status" value="1"/>
</dbReference>
<keyword evidence="9" id="KW-0479">Metal-binding</keyword>
<feature type="domain" description="CBS" evidence="10">
    <location>
        <begin position="134"/>
        <end position="195"/>
    </location>
</feature>
<keyword evidence="3 9" id="KW-0813">Transport</keyword>
<comment type="function">
    <text evidence="9">Acts as a magnesium transporter.</text>
</comment>
<protein>
    <recommendedName>
        <fullName evidence="9">Magnesium transporter MgtE</fullName>
    </recommendedName>
</protein>
<evidence type="ECO:0000256" key="3">
    <source>
        <dbReference type="ARBA" id="ARBA00022448"/>
    </source>
</evidence>
<evidence type="ECO:0000256" key="7">
    <source>
        <dbReference type="ARBA" id="ARBA00023136"/>
    </source>
</evidence>
<dbReference type="GO" id="GO:0046872">
    <property type="term" value="F:metal ion binding"/>
    <property type="evidence" value="ECO:0007669"/>
    <property type="project" value="UniProtKB-KW"/>
</dbReference>
<dbReference type="Gene3D" id="1.10.357.20">
    <property type="entry name" value="SLC41 divalent cation transporters, integral membrane domain"/>
    <property type="match status" value="1"/>
</dbReference>
<dbReference type="NCBIfam" id="TIGR00400">
    <property type="entry name" value="mgtE"/>
    <property type="match status" value="1"/>
</dbReference>
<dbReference type="EMBL" id="DRIG01000003">
    <property type="protein sequence ID" value="HEC77551.1"/>
    <property type="molecule type" value="Genomic_DNA"/>
</dbReference>
<keyword evidence="6 9" id="KW-1133">Transmembrane helix</keyword>
<keyword evidence="5 9" id="KW-0460">Magnesium</keyword>
<feature type="domain" description="CBS" evidence="10">
    <location>
        <begin position="198"/>
        <end position="254"/>
    </location>
</feature>
<dbReference type="PROSITE" id="PS51371">
    <property type="entry name" value="CBS"/>
    <property type="match status" value="2"/>
</dbReference>
<dbReference type="InterPro" id="IPR006669">
    <property type="entry name" value="MgtE_transporter"/>
</dbReference>
<reference evidence="11" key="1">
    <citation type="journal article" date="2020" name="mSystems">
        <title>Genome- and Community-Level Interaction Insights into Carbon Utilization and Element Cycling Functions of Hydrothermarchaeota in Hydrothermal Sediment.</title>
        <authorList>
            <person name="Zhou Z."/>
            <person name="Liu Y."/>
            <person name="Xu W."/>
            <person name="Pan J."/>
            <person name="Luo Z.H."/>
            <person name="Li M."/>
        </authorList>
    </citation>
    <scope>NUCLEOTIDE SEQUENCE</scope>
    <source>
        <strain evidence="11">HyVt-388</strain>
    </source>
</reference>
<feature type="transmembrane region" description="Helical" evidence="9">
    <location>
        <begin position="420"/>
        <end position="444"/>
    </location>
</feature>
<evidence type="ECO:0000256" key="2">
    <source>
        <dbReference type="ARBA" id="ARBA00009749"/>
    </source>
</evidence>
<evidence type="ECO:0000313" key="11">
    <source>
        <dbReference type="EMBL" id="HEC77551.1"/>
    </source>
</evidence>
<accession>A0A9C9EKQ1</accession>
<evidence type="ECO:0000256" key="9">
    <source>
        <dbReference type="RuleBase" id="RU362011"/>
    </source>
</evidence>
<dbReference type="GO" id="GO:0015095">
    <property type="term" value="F:magnesium ion transmembrane transporter activity"/>
    <property type="evidence" value="ECO:0007669"/>
    <property type="project" value="UniProtKB-UniRule"/>
</dbReference>
<name>A0A9C9EKQ1_UNCW3</name>
<dbReference type="AlphaFoldDB" id="A0A9C9EKQ1"/>
<dbReference type="Pfam" id="PF00571">
    <property type="entry name" value="CBS"/>
    <property type="match status" value="2"/>
</dbReference>
<sequence length="447" mass="49624">MRFILPEIKELIAGKKKRVIKKVASYFEPADIADIWQELTLDEQLTLFNAVDTKFAADIFEFLKEDQMIELLNVISAEKKKEILNEMSPDDRTDLFAILPEEETAKLIPLLEEEEQLRARELLAYKQNTAGGLMTTDFITVPEDVKIGYVLRELRQKAKDIDFIQNIYVVDKVGRLKGIIPLKDLLTATPQKKVEKVMDSSFISVGLDMDQEEVAHIFEKYDEPALPVLDKLGRIKGVITVDDVLDVIQEEASEDIYHFGAAGVTEEYLSANPLHVAQKRVIWLIILALAGFISGSVLEHYSFLLSSIVTLSFFIPILMNTSGSAGTQAATVVVRGLATGEIKLSDVWQVVRKEFLIGILMGIIAGVITALRAVLLQGDVMLGFTVAVAMIIAIVIATSLGGVLPILFKRAGVDPALMSGPLIATILDTTTLLIYFNVTMLLLWRFK</sequence>
<evidence type="ECO:0000256" key="4">
    <source>
        <dbReference type="ARBA" id="ARBA00022692"/>
    </source>
</evidence>
<dbReference type="InterPro" id="IPR046342">
    <property type="entry name" value="CBS_dom_sf"/>
</dbReference>
<dbReference type="InterPro" id="IPR006668">
    <property type="entry name" value="Mg_transptr_MgtE_intracell_dom"/>
</dbReference>